<evidence type="ECO:0000313" key="1">
    <source>
        <dbReference type="EMBL" id="ALC18629.1"/>
    </source>
</evidence>
<dbReference type="PATRIC" id="fig|38300.4.peg.340"/>
<dbReference type="Proteomes" id="UP000060513">
    <property type="component" value="Chromosome"/>
</dbReference>
<reference evidence="1 2" key="1">
    <citation type="submission" date="2015-08" db="EMBL/GenBank/DDBJ databases">
        <title>Genome sequence of the pristinamycin over-producing bacterium Streptomyces pristinaespiralis HCCB10218.</title>
        <authorList>
            <person name="Tian J."/>
            <person name="Yang J."/>
            <person name="Li L."/>
            <person name="Ruan L."/>
            <person name="Wei W."/>
            <person name="Zheng G."/>
            <person name="Wei Z."/>
            <person name="Yang S."/>
            <person name="Ge M."/>
            <person name="Jiang W."/>
            <person name="Lu Y."/>
        </authorList>
    </citation>
    <scope>NUCLEOTIDE SEQUENCE [LARGE SCALE GENOMIC DNA]</scope>
    <source>
        <strain evidence="1 2">HCCB 10218</strain>
    </source>
</reference>
<evidence type="ECO:0000313" key="2">
    <source>
        <dbReference type="Proteomes" id="UP000060513"/>
    </source>
</evidence>
<organism evidence="1">
    <name type="scientific">Streptomyces pristinaespiralis</name>
    <dbReference type="NCBI Taxonomy" id="38300"/>
    <lineage>
        <taxon>Bacteria</taxon>
        <taxon>Bacillati</taxon>
        <taxon>Actinomycetota</taxon>
        <taxon>Actinomycetes</taxon>
        <taxon>Kitasatosporales</taxon>
        <taxon>Streptomycetaceae</taxon>
        <taxon>Streptomyces</taxon>
    </lineage>
</organism>
<gene>
    <name evidence="1" type="ORF">SPRI_0323</name>
</gene>
<name>A0A0M3QGV0_STRPR</name>
<dbReference type="EMBL" id="CP011340">
    <property type="protein sequence ID" value="ALC18629.1"/>
    <property type="molecule type" value="Genomic_DNA"/>
</dbReference>
<dbReference type="RefSeq" id="WP_053556648.1">
    <property type="nucleotide sequence ID" value="NZ_CP011340.1"/>
</dbReference>
<sequence length="164" mass="17677">MRLSDDSSSIDLRPLRYQFPKVTGDMYDDNWLVIGGSVTTPHGSWSFTDPCLLTDEAHQLTGWLRAVAAGRVAMTPPDADGELSPDITFTEPVLAFSLAAQGEAEGEDSTLIRVHLSLEAAPPCQQGDGGPDIYQNALALQLDTTALRHAAGQWELALAPFPTR</sequence>
<dbReference type="OrthoDB" id="7210783at2"/>
<dbReference type="GeneID" id="97238586"/>
<accession>A0A0M3QGV0</accession>
<dbReference type="KEGG" id="spri:SPRI_0323"/>
<proteinExistence type="predicted"/>
<protein>
    <submittedName>
        <fullName evidence="1">Uncharacterized protein</fullName>
    </submittedName>
</protein>
<dbReference type="Pfam" id="PF24716">
    <property type="entry name" value="WapI"/>
    <property type="match status" value="1"/>
</dbReference>
<dbReference type="InterPro" id="IPR056510">
    <property type="entry name" value="WapI"/>
</dbReference>
<dbReference type="AlphaFoldDB" id="A0A0M3QGV0"/>